<keyword evidence="2" id="KW-1185">Reference proteome</keyword>
<proteinExistence type="predicted"/>
<evidence type="ECO:0000313" key="1">
    <source>
        <dbReference type="EMBL" id="GIZ01158.1"/>
    </source>
</evidence>
<name>A0AAV4Y1Z0_CAEEX</name>
<sequence>MNPSPRRWNRTTQILISYGFEARTPAHWRSSGQGGIEPLRFSSATDLKPAHQTTGSHLGETRCLLSGIYTGISAANIKSGRLNYLQVSPFVVDAVTDISFLRHFMC</sequence>
<dbReference type="EMBL" id="BPLR01001262">
    <property type="protein sequence ID" value="GIZ01158.1"/>
    <property type="molecule type" value="Genomic_DNA"/>
</dbReference>
<organism evidence="1 2">
    <name type="scientific">Caerostris extrusa</name>
    <name type="common">Bark spider</name>
    <name type="synonym">Caerostris bankana</name>
    <dbReference type="NCBI Taxonomy" id="172846"/>
    <lineage>
        <taxon>Eukaryota</taxon>
        <taxon>Metazoa</taxon>
        <taxon>Ecdysozoa</taxon>
        <taxon>Arthropoda</taxon>
        <taxon>Chelicerata</taxon>
        <taxon>Arachnida</taxon>
        <taxon>Araneae</taxon>
        <taxon>Araneomorphae</taxon>
        <taxon>Entelegynae</taxon>
        <taxon>Araneoidea</taxon>
        <taxon>Araneidae</taxon>
        <taxon>Caerostris</taxon>
    </lineage>
</organism>
<dbReference type="Proteomes" id="UP001054945">
    <property type="component" value="Unassembled WGS sequence"/>
</dbReference>
<reference evidence="1 2" key="1">
    <citation type="submission" date="2021-06" db="EMBL/GenBank/DDBJ databases">
        <title>Caerostris extrusa draft genome.</title>
        <authorList>
            <person name="Kono N."/>
            <person name="Arakawa K."/>
        </authorList>
    </citation>
    <scope>NUCLEOTIDE SEQUENCE [LARGE SCALE GENOMIC DNA]</scope>
</reference>
<comment type="caution">
    <text evidence="1">The sequence shown here is derived from an EMBL/GenBank/DDBJ whole genome shotgun (WGS) entry which is preliminary data.</text>
</comment>
<protein>
    <submittedName>
        <fullName evidence="1">Uncharacterized protein</fullName>
    </submittedName>
</protein>
<gene>
    <name evidence="1" type="ORF">CEXT_354341</name>
</gene>
<dbReference type="AlphaFoldDB" id="A0AAV4Y1Z0"/>
<accession>A0AAV4Y1Z0</accession>
<evidence type="ECO:0000313" key="2">
    <source>
        <dbReference type="Proteomes" id="UP001054945"/>
    </source>
</evidence>